<dbReference type="InterPro" id="IPR051620">
    <property type="entry name" value="ORF904-like_C"/>
</dbReference>
<dbReference type="Gene3D" id="3.40.50.300">
    <property type="entry name" value="P-loop containing nucleotide triphosphate hydrolases"/>
    <property type="match status" value="1"/>
</dbReference>
<dbReference type="SUPFAM" id="SSF56747">
    <property type="entry name" value="Prim-pol domain"/>
    <property type="match status" value="1"/>
</dbReference>
<gene>
    <name evidence="5" type="ORF">WJX74_006990</name>
</gene>
<dbReference type="InterPro" id="IPR014015">
    <property type="entry name" value="Helicase_SF3_DNA-vir"/>
</dbReference>
<dbReference type="NCBIfam" id="TIGR01613">
    <property type="entry name" value="primase_Cterm"/>
    <property type="match status" value="1"/>
</dbReference>
<dbReference type="Proteomes" id="UP001438707">
    <property type="component" value="Unassembled WGS sequence"/>
</dbReference>
<dbReference type="PANTHER" id="PTHR35372:SF2">
    <property type="entry name" value="SF3 HELICASE DOMAIN-CONTAINING PROTEIN"/>
    <property type="match status" value="1"/>
</dbReference>
<dbReference type="PANTHER" id="PTHR35372">
    <property type="entry name" value="ATP BINDING PROTEIN-RELATED"/>
    <property type="match status" value="1"/>
</dbReference>
<keyword evidence="3" id="KW-0067">ATP-binding</keyword>
<evidence type="ECO:0000313" key="5">
    <source>
        <dbReference type="EMBL" id="KAK9830782.1"/>
    </source>
</evidence>
<dbReference type="GO" id="GO:0016787">
    <property type="term" value="F:hydrolase activity"/>
    <property type="evidence" value="ECO:0007669"/>
    <property type="project" value="UniProtKB-KW"/>
</dbReference>
<evidence type="ECO:0000313" key="6">
    <source>
        <dbReference type="Proteomes" id="UP001438707"/>
    </source>
</evidence>
<sequence length="783" mass="87502">MNAHALVLQTLGYVPITAGLSYDVVAAKKRTTFCSKGWKRAINSNALEFCVDSDNALLIATGPSDVLVLDADVPKTEDVLDGIKLVTELIDRHGLPDNTPVQKSGSGGHHYFFSLSKSSASGLERVSNRTAVKYCGQTTTLDVRGDGGCIIVEPSHYNTPAGRREYRFQQPLCATEDLPSMPHWLIGILNSDQSQTTQRTVVAKRKLDSAAVVQDDFLSHVRPKIEAQLDNKMYRMYSRQGGGDFTVEDRNKVCTICGGIHQSNSYLCRKILDTCVFVRNYSKSCHMHIIDYRTHPVLSRILHDPSVDNPYVLLLQTRMSAAGHQLRVSGGEHTFYCFDGHHWAATVDISLQQELRLLGYEVIDTICRGLAGQLSRQPNQAETAADLKQFQKARGYIQKASNIRSITESAKQLLWDEELADKLDSNPDLLGVLNGVVELQNGSVRKGTPDDFISTFLDVEYVNGPTHDIHAFVSSLFNDDAHVVAYMQRLLGYAITGHTREQIWTIWTGSGSNGKSLLIGILQQLLGPLAVVMPREVIFDSGKRQTEGGPTPHLLPLIGKRLGIREEKQANAVLNDEVIKQMTGQSRITARGCHDKDYKTFLATHLPILVCNLIPPVDTDDAAMLRRFNIVPFNNIYTTPEDETRPYDPSNPHHRLKDNNLAAKLSTPALQQQLLTWLVEGAVQWYKSGLGEQPELLRQSRRRHIEENDKLSSFIQEHCTMAVDQHVTLTEFRQAYISDTGHTIKQEDLKKAMNNRNFPFAKIKRNGQTLRVYKGLSLDVEVA</sequence>
<evidence type="ECO:0000256" key="2">
    <source>
        <dbReference type="ARBA" id="ARBA00022801"/>
    </source>
</evidence>
<proteinExistence type="predicted"/>
<feature type="domain" description="SF3 helicase" evidence="4">
    <location>
        <begin position="482"/>
        <end position="646"/>
    </location>
</feature>
<dbReference type="Pfam" id="PF08706">
    <property type="entry name" value="D5_N"/>
    <property type="match status" value="1"/>
</dbReference>
<dbReference type="CDD" id="cd04859">
    <property type="entry name" value="Prim_Pol"/>
    <property type="match status" value="1"/>
</dbReference>
<keyword evidence="2" id="KW-0378">Hydrolase</keyword>
<dbReference type="InterPro" id="IPR015330">
    <property type="entry name" value="DNA_primase/pol_bifunc_N"/>
</dbReference>
<protein>
    <recommendedName>
        <fullName evidence="4">SF3 helicase domain-containing protein</fullName>
    </recommendedName>
</protein>
<evidence type="ECO:0000259" key="4">
    <source>
        <dbReference type="PROSITE" id="PS51206"/>
    </source>
</evidence>
<dbReference type="SMART" id="SM00943">
    <property type="entry name" value="Prim-Pol"/>
    <property type="match status" value="1"/>
</dbReference>
<comment type="caution">
    <text evidence="5">The sequence shown here is derived from an EMBL/GenBank/DDBJ whole genome shotgun (WGS) entry which is preliminary data.</text>
</comment>
<dbReference type="EMBL" id="JALJOS010000015">
    <property type="protein sequence ID" value="KAK9830782.1"/>
    <property type="molecule type" value="Genomic_DNA"/>
</dbReference>
<accession>A0AAW1RA97</accession>
<dbReference type="PROSITE" id="PS51206">
    <property type="entry name" value="SF3_HELICASE_1"/>
    <property type="match status" value="1"/>
</dbReference>
<dbReference type="InterPro" id="IPR027417">
    <property type="entry name" value="P-loop_NTPase"/>
</dbReference>
<keyword evidence="6" id="KW-1185">Reference proteome</keyword>
<name>A0AAW1RA97_9CHLO</name>
<dbReference type="InterPro" id="IPR006500">
    <property type="entry name" value="Helicase_put_C_phage/plasmid"/>
</dbReference>
<organism evidence="5 6">
    <name type="scientific">Apatococcus lobatus</name>
    <dbReference type="NCBI Taxonomy" id="904363"/>
    <lineage>
        <taxon>Eukaryota</taxon>
        <taxon>Viridiplantae</taxon>
        <taxon>Chlorophyta</taxon>
        <taxon>core chlorophytes</taxon>
        <taxon>Trebouxiophyceae</taxon>
        <taxon>Chlorellales</taxon>
        <taxon>Chlorellaceae</taxon>
        <taxon>Apatococcus</taxon>
    </lineage>
</organism>
<dbReference type="InterPro" id="IPR014818">
    <property type="entry name" value="Phage/plasmid_primase_P4_C"/>
</dbReference>
<evidence type="ECO:0000256" key="3">
    <source>
        <dbReference type="ARBA" id="ARBA00022840"/>
    </source>
</evidence>
<dbReference type="Pfam" id="PF09250">
    <property type="entry name" value="Prim-Pol"/>
    <property type="match status" value="1"/>
</dbReference>
<dbReference type="GO" id="GO:0005524">
    <property type="term" value="F:ATP binding"/>
    <property type="evidence" value="ECO:0007669"/>
    <property type="project" value="UniProtKB-KW"/>
</dbReference>
<reference evidence="5 6" key="1">
    <citation type="journal article" date="2024" name="Nat. Commun.">
        <title>Phylogenomics reveals the evolutionary origins of lichenization in chlorophyte algae.</title>
        <authorList>
            <person name="Puginier C."/>
            <person name="Libourel C."/>
            <person name="Otte J."/>
            <person name="Skaloud P."/>
            <person name="Haon M."/>
            <person name="Grisel S."/>
            <person name="Petersen M."/>
            <person name="Berrin J.G."/>
            <person name="Delaux P.M."/>
            <person name="Dal Grande F."/>
            <person name="Keller J."/>
        </authorList>
    </citation>
    <scope>NUCLEOTIDE SEQUENCE [LARGE SCALE GENOMIC DNA]</scope>
    <source>
        <strain evidence="5 6">SAG 2145</strain>
    </source>
</reference>
<keyword evidence="1" id="KW-0547">Nucleotide-binding</keyword>
<evidence type="ECO:0000256" key="1">
    <source>
        <dbReference type="ARBA" id="ARBA00022741"/>
    </source>
</evidence>
<dbReference type="AlphaFoldDB" id="A0AAW1RA97"/>